<evidence type="ECO:0000259" key="4">
    <source>
        <dbReference type="PROSITE" id="PS51032"/>
    </source>
</evidence>
<dbReference type="GO" id="GO:0003700">
    <property type="term" value="F:DNA-binding transcription factor activity"/>
    <property type="evidence" value="ECO:0007669"/>
    <property type="project" value="InterPro"/>
</dbReference>
<dbReference type="InterPro" id="IPR016177">
    <property type="entry name" value="DNA-bd_dom_sf"/>
</dbReference>
<dbReference type="Pfam" id="PF13392">
    <property type="entry name" value="HNH_3"/>
    <property type="match status" value="1"/>
</dbReference>
<dbReference type="PANTHER" id="PTHR32467:SF90">
    <property type="entry name" value="AP2-LIKE ETHYLENE-RESPONSIVE TRANSCRIPTION FACTOR AIL1"/>
    <property type="match status" value="1"/>
</dbReference>
<name>A0A1V4HSD3_9BACL</name>
<dbReference type="SUPFAM" id="SSF54171">
    <property type="entry name" value="DNA-binding domain"/>
    <property type="match status" value="2"/>
</dbReference>
<feature type="domain" description="AP2/ERF" evidence="4">
    <location>
        <begin position="182"/>
        <end position="246"/>
    </location>
</feature>
<dbReference type="Proteomes" id="UP000190626">
    <property type="component" value="Unassembled WGS sequence"/>
</dbReference>
<sequence length="248" mass="28669">MHRRNVKIIVVDGNDVLVDDDDYLFLINCFNLRMEGVYVQCTPKKQYKKMGLRANSLQKLLVLPEKLGRNIVVDHIDGNESNNQKSNLRICTHPENMKNRKKNKTYANRKPTSKYKGVYWYKANQCWLARLNVDNKNVTVGCFSNEIAAASAYNLYAKKYHGEFAKLNDLEKLEMSENEFEIHRMAKNKSSQYIGVCFVDDRWVAQICHKGKNMRIGGFHTEIEAAEAYNNKALELKGEKAKLNMIHA</sequence>
<dbReference type="AlphaFoldDB" id="A0A1V4HSD3"/>
<dbReference type="GO" id="GO:0003677">
    <property type="term" value="F:DNA binding"/>
    <property type="evidence" value="ECO:0007669"/>
    <property type="project" value="UniProtKB-KW"/>
</dbReference>
<dbReference type="InterPro" id="IPR001471">
    <property type="entry name" value="AP2/ERF_dom"/>
</dbReference>
<dbReference type="PANTHER" id="PTHR32467">
    <property type="entry name" value="AP2-LIKE ETHYLENE-RESPONSIVE TRANSCRIPTION FACTOR"/>
    <property type="match status" value="1"/>
</dbReference>
<dbReference type="PROSITE" id="PS51032">
    <property type="entry name" value="AP2_ERF"/>
    <property type="match status" value="2"/>
</dbReference>
<dbReference type="SMART" id="SM00380">
    <property type="entry name" value="AP2"/>
    <property type="match status" value="1"/>
</dbReference>
<evidence type="ECO:0000256" key="3">
    <source>
        <dbReference type="ARBA" id="ARBA00023163"/>
    </source>
</evidence>
<keyword evidence="3" id="KW-0804">Transcription</keyword>
<gene>
    <name evidence="5" type="ORF">BC351_00955</name>
</gene>
<dbReference type="SUPFAM" id="SSF54060">
    <property type="entry name" value="His-Me finger endonucleases"/>
    <property type="match status" value="1"/>
</dbReference>
<reference evidence="6" key="1">
    <citation type="submission" date="2016-07" db="EMBL/GenBank/DDBJ databases">
        <authorList>
            <person name="Florea S."/>
            <person name="Webb J.S."/>
            <person name="Jaromczyk J."/>
            <person name="Schardl C.L."/>
        </authorList>
    </citation>
    <scope>NUCLEOTIDE SEQUENCE [LARGE SCALE GENOMIC DNA]</scope>
    <source>
        <strain evidence="6">CY1</strain>
    </source>
</reference>
<organism evidence="5 6">
    <name type="scientific">Paenibacillus ferrarius</name>
    <dbReference type="NCBI Taxonomy" id="1469647"/>
    <lineage>
        <taxon>Bacteria</taxon>
        <taxon>Bacillati</taxon>
        <taxon>Bacillota</taxon>
        <taxon>Bacilli</taxon>
        <taxon>Bacillales</taxon>
        <taxon>Paenibacillaceae</taxon>
        <taxon>Paenibacillus</taxon>
    </lineage>
</organism>
<evidence type="ECO:0000256" key="1">
    <source>
        <dbReference type="ARBA" id="ARBA00023015"/>
    </source>
</evidence>
<evidence type="ECO:0000313" key="5">
    <source>
        <dbReference type="EMBL" id="OPH61841.1"/>
    </source>
</evidence>
<keyword evidence="2" id="KW-0238">DNA-binding</keyword>
<protein>
    <recommendedName>
        <fullName evidence="4">AP2/ERF domain-containing protein</fullName>
    </recommendedName>
</protein>
<proteinExistence type="predicted"/>
<dbReference type="InterPro" id="IPR044925">
    <property type="entry name" value="His-Me_finger_sf"/>
</dbReference>
<keyword evidence="1" id="KW-0805">Transcription regulation</keyword>
<evidence type="ECO:0000256" key="2">
    <source>
        <dbReference type="ARBA" id="ARBA00023125"/>
    </source>
</evidence>
<evidence type="ECO:0000313" key="6">
    <source>
        <dbReference type="Proteomes" id="UP000190626"/>
    </source>
</evidence>
<dbReference type="Gene3D" id="3.90.75.20">
    <property type="match status" value="1"/>
</dbReference>
<dbReference type="InterPro" id="IPR036955">
    <property type="entry name" value="AP2/ERF_dom_sf"/>
</dbReference>
<comment type="caution">
    <text evidence="5">The sequence shown here is derived from an EMBL/GenBank/DDBJ whole genome shotgun (WGS) entry which is preliminary data.</text>
</comment>
<feature type="domain" description="AP2/ERF" evidence="4">
    <location>
        <begin position="114"/>
        <end position="170"/>
    </location>
</feature>
<dbReference type="STRING" id="1469647.BC351_00955"/>
<keyword evidence="6" id="KW-1185">Reference proteome</keyword>
<dbReference type="EMBL" id="MBTG01000001">
    <property type="protein sequence ID" value="OPH61841.1"/>
    <property type="molecule type" value="Genomic_DNA"/>
</dbReference>
<accession>A0A1V4HSD3</accession>
<dbReference type="Gene3D" id="3.30.730.10">
    <property type="entry name" value="AP2/ERF domain"/>
    <property type="match status" value="2"/>
</dbReference>
<dbReference type="InterPro" id="IPR003615">
    <property type="entry name" value="HNH_nuc"/>
</dbReference>